<dbReference type="PANTHER" id="PTHR46188:SF1">
    <property type="entry name" value="BOLA-LIKE PROTEIN 3"/>
    <property type="match status" value="1"/>
</dbReference>
<sequence length="788" mass="90363">MFFWCERTGYIKNDDDEMSDTNISDDPEKINFQDPLVAEVLDNNNQIPMINNHNSSSSSSLVIEQHKFKVIKAVLTNTYLIRSIFSWSNRNFNFNNILEKRNHSLLSEQQQQQQQQQHSSSSGYNNNDAFEQQDQLRNHLLNIRHGLNKHLYSDWIYLRDILDNKYYALLKDKLKTNRHLVVAQRDIVRATKLIGDFETFKLLYTRYQDLYTSDKLLKYACSQGNIDIISLLLAQTNPVKLSTANCFAGAVSKSHIHVLDHLYNNNVQMFDQENLTTISDIKNAQSQLIKGILKSGSHAVKIWVAARFPSISLNTDTTINRGLRQSQQNDLSNKELAYRIRFGEVLFAKKPTSVEGWFYFLEELSRLKQGHRLAFIRDLLIDRPPAWVGREHPKYYLDLVYQSTVNLLSKSKSPFITFDSTDAHNKYVNMENGVGYFIGTPHSPIDVKPVGRTIEYIISSAYFAHPFSVTTHVEHIMAAHRYSHKDQLNLLKILYGIGVVKPTESTTDQDQVQIFQKLLRAAMTSHNTDLIDRLLQLYQNTRINLHLCDEPGMVRYVIESAISRIDIAPSSGIEKIGRKGSIELFDLVVPTLNNENVRIILNVASQYGRLELVKHIESQFQNAQDSSSNSTCYRPSVWTKNIHPSVFYYCLEHRLEGWTIENAVLQLVINGRINRIMVVTTQQIEDKLRATYADATIKVEDVSGGCGAKFDIIIGSDVFDGVALLQRHRMVNETMGDLMKTNVGPTQLYSTQQHTYILLFILSSSYSSFLFSNQNHSVPFFSHPSIHF</sequence>
<feature type="region of interest" description="Disordered" evidence="2">
    <location>
        <begin position="105"/>
        <end position="128"/>
    </location>
</feature>
<evidence type="ECO:0000313" key="3">
    <source>
        <dbReference type="EMBL" id="EGG13805.1"/>
    </source>
</evidence>
<dbReference type="InterPro" id="IPR052275">
    <property type="entry name" value="Mt_Fe-S_assembly_factor"/>
</dbReference>
<dbReference type="InterPro" id="IPR036065">
    <property type="entry name" value="BolA-like_sf"/>
</dbReference>
<dbReference type="Gene3D" id="3.30.300.90">
    <property type="entry name" value="BolA-like"/>
    <property type="match status" value="1"/>
</dbReference>
<accession>F4QDK8</accession>
<reference evidence="4" key="1">
    <citation type="journal article" date="2011" name="Genome Res.">
        <title>Phylogeny-wide analysis of social amoeba genomes highlights ancient origins for complex intercellular communication.</title>
        <authorList>
            <person name="Heidel A.J."/>
            <person name="Lawal H.M."/>
            <person name="Felder M."/>
            <person name="Schilde C."/>
            <person name="Helps N.R."/>
            <person name="Tunggal B."/>
            <person name="Rivero F."/>
            <person name="John U."/>
            <person name="Schleicher M."/>
            <person name="Eichinger L."/>
            <person name="Platzer M."/>
            <person name="Noegel A.A."/>
            <person name="Schaap P."/>
            <person name="Gloeckner G."/>
        </authorList>
    </citation>
    <scope>NUCLEOTIDE SEQUENCE [LARGE SCALE GENOMIC DNA]</scope>
    <source>
        <strain evidence="4">SH3</strain>
    </source>
</reference>
<feature type="compositionally biased region" description="Low complexity" evidence="2">
    <location>
        <begin position="105"/>
        <end position="122"/>
    </location>
</feature>
<evidence type="ECO:0000256" key="1">
    <source>
        <dbReference type="ARBA" id="ARBA00005578"/>
    </source>
</evidence>
<dbReference type="STRING" id="1054147.F4QDK8"/>
<dbReference type="KEGG" id="dfa:DFA_11566"/>
<organism evidence="3 4">
    <name type="scientific">Cavenderia fasciculata</name>
    <name type="common">Slime mold</name>
    <name type="synonym">Dictyostelium fasciculatum</name>
    <dbReference type="NCBI Taxonomy" id="261658"/>
    <lineage>
        <taxon>Eukaryota</taxon>
        <taxon>Amoebozoa</taxon>
        <taxon>Evosea</taxon>
        <taxon>Eumycetozoa</taxon>
        <taxon>Dictyostelia</taxon>
        <taxon>Acytosteliales</taxon>
        <taxon>Cavenderiaceae</taxon>
        <taxon>Cavenderia</taxon>
    </lineage>
</organism>
<dbReference type="GO" id="GO:0005759">
    <property type="term" value="C:mitochondrial matrix"/>
    <property type="evidence" value="ECO:0007669"/>
    <property type="project" value="TreeGrafter"/>
</dbReference>
<dbReference type="AlphaFoldDB" id="F4QDK8"/>
<evidence type="ECO:0000256" key="2">
    <source>
        <dbReference type="SAM" id="MobiDB-lite"/>
    </source>
</evidence>
<evidence type="ECO:0008006" key="5">
    <source>
        <dbReference type="Google" id="ProtNLM"/>
    </source>
</evidence>
<dbReference type="InterPro" id="IPR002634">
    <property type="entry name" value="BolA"/>
</dbReference>
<keyword evidence="4" id="KW-1185">Reference proteome</keyword>
<dbReference type="RefSeq" id="XP_004350513.1">
    <property type="nucleotide sequence ID" value="XM_004350462.1"/>
</dbReference>
<dbReference type="SUPFAM" id="SSF140860">
    <property type="entry name" value="Pseudo ankyrin repeat-like"/>
    <property type="match status" value="1"/>
</dbReference>
<name>F4QDK8_CACFS</name>
<dbReference type="EMBL" id="GL883029">
    <property type="protein sequence ID" value="EGG13805.1"/>
    <property type="molecule type" value="Genomic_DNA"/>
</dbReference>
<dbReference type="PANTHER" id="PTHR46188">
    <property type="entry name" value="BOLA-LIKE PROTEIN 3"/>
    <property type="match status" value="1"/>
</dbReference>
<comment type="similarity">
    <text evidence="1">Belongs to the BolA/IbaG family.</text>
</comment>
<dbReference type="SUPFAM" id="SSF82657">
    <property type="entry name" value="BolA-like"/>
    <property type="match status" value="1"/>
</dbReference>
<proteinExistence type="inferred from homology"/>
<dbReference type="OrthoDB" id="4983at2759"/>
<dbReference type="GeneID" id="14865869"/>
<dbReference type="Pfam" id="PF01722">
    <property type="entry name" value="BolA"/>
    <property type="match status" value="1"/>
</dbReference>
<protein>
    <recommendedName>
        <fullName evidence="5">Ankyrin repeat-containing protein</fullName>
    </recommendedName>
</protein>
<evidence type="ECO:0000313" key="4">
    <source>
        <dbReference type="Proteomes" id="UP000007797"/>
    </source>
</evidence>
<dbReference type="Proteomes" id="UP000007797">
    <property type="component" value="Unassembled WGS sequence"/>
</dbReference>
<gene>
    <name evidence="3" type="ORF">DFA_11566</name>
</gene>